<gene>
    <name evidence="2" type="ORF">F5890DRAFT_1560537</name>
</gene>
<dbReference type="EMBL" id="MU803387">
    <property type="protein sequence ID" value="KAJ3978335.1"/>
    <property type="molecule type" value="Genomic_DNA"/>
</dbReference>
<organism evidence="2 3">
    <name type="scientific">Lentinula detonsa</name>
    <dbReference type="NCBI Taxonomy" id="2804962"/>
    <lineage>
        <taxon>Eukaryota</taxon>
        <taxon>Fungi</taxon>
        <taxon>Dikarya</taxon>
        <taxon>Basidiomycota</taxon>
        <taxon>Agaricomycotina</taxon>
        <taxon>Agaricomycetes</taxon>
        <taxon>Agaricomycetidae</taxon>
        <taxon>Agaricales</taxon>
        <taxon>Marasmiineae</taxon>
        <taxon>Omphalotaceae</taxon>
        <taxon>Lentinula</taxon>
    </lineage>
</organism>
<reference evidence="2" key="1">
    <citation type="submission" date="2022-08" db="EMBL/GenBank/DDBJ databases">
        <authorList>
            <consortium name="DOE Joint Genome Institute"/>
            <person name="Min B."/>
            <person name="Riley R."/>
            <person name="Sierra-Patev S."/>
            <person name="Naranjo-Ortiz M."/>
            <person name="Looney B."/>
            <person name="Konkel Z."/>
            <person name="Slot J.C."/>
            <person name="Sakamoto Y."/>
            <person name="Steenwyk J.L."/>
            <person name="Rokas A."/>
            <person name="Carro J."/>
            <person name="Camarero S."/>
            <person name="Ferreira P."/>
            <person name="Molpeceres G."/>
            <person name="Ruiz-Duenas F.J."/>
            <person name="Serrano A."/>
            <person name="Henrissat B."/>
            <person name="Drula E."/>
            <person name="Hughes K.W."/>
            <person name="Mata J.L."/>
            <person name="Ishikawa N.K."/>
            <person name="Vargas-Isla R."/>
            <person name="Ushijima S."/>
            <person name="Smith C.A."/>
            <person name="Ahrendt S."/>
            <person name="Andreopoulos W."/>
            <person name="He G."/>
            <person name="Labutti K."/>
            <person name="Lipzen A."/>
            <person name="Ng V."/>
            <person name="Sandor L."/>
            <person name="Barry K."/>
            <person name="Martinez A.T."/>
            <person name="Xiao Y."/>
            <person name="Gibbons J.G."/>
            <person name="Terashima K."/>
            <person name="Hibbett D.S."/>
            <person name="Grigoriev I.V."/>
        </authorList>
    </citation>
    <scope>NUCLEOTIDE SEQUENCE</scope>
    <source>
        <strain evidence="2">TFB7829</strain>
    </source>
</reference>
<protein>
    <submittedName>
        <fullName evidence="2">Uncharacterized protein</fullName>
    </submittedName>
</protein>
<comment type="caution">
    <text evidence="2">The sequence shown here is derived from an EMBL/GenBank/DDBJ whole genome shotgun (WGS) entry which is preliminary data.</text>
</comment>
<evidence type="ECO:0000313" key="2">
    <source>
        <dbReference type="EMBL" id="KAJ3978335.1"/>
    </source>
</evidence>
<sequence length="118" mass="13345">MAGGRNDTTRNDSPERHDSGLHPPIVHMPKNKDKGKGPDACNWGEATLNETDTNPEVQAQILDSFTSISAAIKEEKNRMYSYFEQWQTSETERIQREVQANMAGRIQELERLIVSATQ</sequence>
<dbReference type="Proteomes" id="UP001163850">
    <property type="component" value="Unassembled WGS sequence"/>
</dbReference>
<proteinExistence type="predicted"/>
<feature type="region of interest" description="Disordered" evidence="1">
    <location>
        <begin position="1"/>
        <end position="54"/>
    </location>
</feature>
<accession>A0AA38PNA9</accession>
<feature type="compositionally biased region" description="Basic and acidic residues" evidence="1">
    <location>
        <begin position="7"/>
        <end position="20"/>
    </location>
</feature>
<evidence type="ECO:0000256" key="1">
    <source>
        <dbReference type="SAM" id="MobiDB-lite"/>
    </source>
</evidence>
<dbReference type="AlphaFoldDB" id="A0AA38PNA9"/>
<evidence type="ECO:0000313" key="3">
    <source>
        <dbReference type="Proteomes" id="UP001163850"/>
    </source>
</evidence>
<name>A0AA38PNA9_9AGAR</name>